<keyword evidence="1" id="KW-0732">Signal</keyword>
<feature type="signal peptide" evidence="1">
    <location>
        <begin position="1"/>
        <end position="38"/>
    </location>
</feature>
<keyword evidence="3" id="KW-1185">Reference proteome</keyword>
<dbReference type="Proteomes" id="UP001418444">
    <property type="component" value="Unassembled WGS sequence"/>
</dbReference>
<evidence type="ECO:0000256" key="1">
    <source>
        <dbReference type="SAM" id="SignalP"/>
    </source>
</evidence>
<dbReference type="RefSeq" id="WP_344780442.1">
    <property type="nucleotide sequence ID" value="NZ_BAAAZW010000002.1"/>
</dbReference>
<dbReference type="EMBL" id="BAAAZW010000002">
    <property type="protein sequence ID" value="GAA3950917.1"/>
    <property type="molecule type" value="Genomic_DNA"/>
</dbReference>
<comment type="caution">
    <text evidence="2">The sequence shown here is derived from an EMBL/GenBank/DDBJ whole genome shotgun (WGS) entry which is preliminary data.</text>
</comment>
<evidence type="ECO:0000313" key="2">
    <source>
        <dbReference type="EMBL" id="GAA3950917.1"/>
    </source>
</evidence>
<protein>
    <submittedName>
        <fullName evidence="2">Uncharacterized protein</fullName>
    </submittedName>
</protein>
<gene>
    <name evidence="2" type="ORF">GCM10022231_05760</name>
</gene>
<organism evidence="2 3">
    <name type="scientific">Gordonia caeni</name>
    <dbReference type="NCBI Taxonomy" id="1007097"/>
    <lineage>
        <taxon>Bacteria</taxon>
        <taxon>Bacillati</taxon>
        <taxon>Actinomycetota</taxon>
        <taxon>Actinomycetes</taxon>
        <taxon>Mycobacteriales</taxon>
        <taxon>Gordoniaceae</taxon>
        <taxon>Gordonia</taxon>
    </lineage>
</organism>
<accession>A0ABP7NPT0</accession>
<name>A0ABP7NPT0_9ACTN</name>
<proteinExistence type="predicted"/>
<feature type="chain" id="PRO_5046966926" evidence="1">
    <location>
        <begin position="39"/>
        <end position="254"/>
    </location>
</feature>
<reference evidence="3" key="1">
    <citation type="journal article" date="2019" name="Int. J. Syst. Evol. Microbiol.">
        <title>The Global Catalogue of Microorganisms (GCM) 10K type strain sequencing project: providing services to taxonomists for standard genome sequencing and annotation.</title>
        <authorList>
            <consortium name="The Broad Institute Genomics Platform"/>
            <consortium name="The Broad Institute Genome Sequencing Center for Infectious Disease"/>
            <person name="Wu L."/>
            <person name="Ma J."/>
        </authorList>
    </citation>
    <scope>NUCLEOTIDE SEQUENCE [LARGE SCALE GENOMIC DNA]</scope>
    <source>
        <strain evidence="3">JCM 16923</strain>
    </source>
</reference>
<sequence length="254" mass="25531">MSPHPLRHRVVSAAAAAAMAGVGLVGISATTGAGTASAAECKQESTQKKTLIVDYLFNKSVPASVGQGTEVTYTIAVSTTSIGNPYVQGVWDTPPTALKDVKPTVKVEAFTLVGGILGGGGAFGKLLQEKAVAPGEVHKDGSSWRINHTGWAIYSGQAYAAKYTYKLPSSIRPGAQLTSGGANVQATPSPPLGRVNMPNLTACTTVRAPNAGEAVLGSLDSAGLGSAEGQLSSTGSLNDVLPGIIGGVIGDMAG</sequence>
<evidence type="ECO:0000313" key="3">
    <source>
        <dbReference type="Proteomes" id="UP001418444"/>
    </source>
</evidence>